<dbReference type="Proteomes" id="UP000814128">
    <property type="component" value="Unassembled WGS sequence"/>
</dbReference>
<protein>
    <submittedName>
        <fullName evidence="1">Uncharacterized protein</fullName>
    </submittedName>
</protein>
<comment type="caution">
    <text evidence="1">The sequence shown here is derived from an EMBL/GenBank/DDBJ whole genome shotgun (WGS) entry which is preliminary data.</text>
</comment>
<organism evidence="1 2">
    <name type="scientific">Vararia minispora EC-137</name>
    <dbReference type="NCBI Taxonomy" id="1314806"/>
    <lineage>
        <taxon>Eukaryota</taxon>
        <taxon>Fungi</taxon>
        <taxon>Dikarya</taxon>
        <taxon>Basidiomycota</taxon>
        <taxon>Agaricomycotina</taxon>
        <taxon>Agaricomycetes</taxon>
        <taxon>Russulales</taxon>
        <taxon>Lachnocladiaceae</taxon>
        <taxon>Vararia</taxon>
    </lineage>
</organism>
<sequence length="757" mass="80887">MPPRFYAKNKNPGLHSKAKKGSLTDRSGPPTERSSGAAGPRSRGRPPSIKSKVQRDWLEERRPTYERAVQKGKKATGDFLSSTTTAFLEEFGWTSAHFLSSNGEEQAASRDGTDAAAQRSAEQTAAIFKLARQKVCSLFWQTRSANHAAPDNTAELLLQSFLKKGKPLRRPKLVNVFRRSPHYTPEMRAECIRRRKEASGEVGSYEGDDDGSADGDGSDGDGSDGDGDGGAGDDESADSSGDDDCRAGKTVGRRNQKQRLAQEEKYLREQLEASSADVMADIEQRAQMEYEEKVAQRQAWLAQGPKNFEEAAVMMQVLSPLFEKLVGWLSERGAYSAWYIAAPDFADNDISVYTFLGGVSPPPDDDGVGARLRFDQYDAEGHADICERIHDHGMRGLAPEFRTPASKARPATSEASSPPAMRLADDGELDHLLSDEDAAPSGRVDEEPSPMGFPGLVFPQSEEDVASEDDTYWPGEVLTIDPFAGDGDASDTFQMNGAEGEPSGVSRATVDGDPSARSGTSDLDSAAAGRDASAGAGARAGTNAAESNAVRAEANAHTSRGARAFTSDVNCAAAGAQTSTGLPVDARAGTDTGVEAASTQMGYVRGQSDVDAQSGMDVAAGGATREISGAGAAADDEQLGDLMTQEELEYWDSVMWPDEGVVSPKEVWLRKVSKPWRVKGAAGGRGKARKSWLDKHAQTIAEVVRSMKGGPPGMESSVAYPGNLMDVFDAAAALEELNDFEVRTVLLEYHAKLMACV</sequence>
<reference evidence="1" key="1">
    <citation type="submission" date="2021-02" db="EMBL/GenBank/DDBJ databases">
        <authorList>
            <consortium name="DOE Joint Genome Institute"/>
            <person name="Ahrendt S."/>
            <person name="Looney B.P."/>
            <person name="Miyauchi S."/>
            <person name="Morin E."/>
            <person name="Drula E."/>
            <person name="Courty P.E."/>
            <person name="Chicoki N."/>
            <person name="Fauchery L."/>
            <person name="Kohler A."/>
            <person name="Kuo A."/>
            <person name="Labutti K."/>
            <person name="Pangilinan J."/>
            <person name="Lipzen A."/>
            <person name="Riley R."/>
            <person name="Andreopoulos W."/>
            <person name="He G."/>
            <person name="Johnson J."/>
            <person name="Barry K.W."/>
            <person name="Grigoriev I.V."/>
            <person name="Nagy L."/>
            <person name="Hibbett D."/>
            <person name="Henrissat B."/>
            <person name="Matheny P.B."/>
            <person name="Labbe J."/>
            <person name="Martin F."/>
        </authorList>
    </citation>
    <scope>NUCLEOTIDE SEQUENCE</scope>
    <source>
        <strain evidence="1">EC-137</strain>
    </source>
</reference>
<reference evidence="1" key="2">
    <citation type="journal article" date="2022" name="New Phytol.">
        <title>Evolutionary transition to the ectomycorrhizal habit in the genomes of a hyperdiverse lineage of mushroom-forming fungi.</title>
        <authorList>
            <person name="Looney B."/>
            <person name="Miyauchi S."/>
            <person name="Morin E."/>
            <person name="Drula E."/>
            <person name="Courty P.E."/>
            <person name="Kohler A."/>
            <person name="Kuo A."/>
            <person name="LaButti K."/>
            <person name="Pangilinan J."/>
            <person name="Lipzen A."/>
            <person name="Riley R."/>
            <person name="Andreopoulos W."/>
            <person name="He G."/>
            <person name="Johnson J."/>
            <person name="Nolan M."/>
            <person name="Tritt A."/>
            <person name="Barry K.W."/>
            <person name="Grigoriev I.V."/>
            <person name="Nagy L.G."/>
            <person name="Hibbett D."/>
            <person name="Henrissat B."/>
            <person name="Matheny P.B."/>
            <person name="Labbe J."/>
            <person name="Martin F.M."/>
        </authorList>
    </citation>
    <scope>NUCLEOTIDE SEQUENCE</scope>
    <source>
        <strain evidence="1">EC-137</strain>
    </source>
</reference>
<accession>A0ACB8Q551</accession>
<gene>
    <name evidence="1" type="ORF">K488DRAFT_92263</name>
</gene>
<name>A0ACB8Q551_9AGAM</name>
<evidence type="ECO:0000313" key="1">
    <source>
        <dbReference type="EMBL" id="KAI0026590.1"/>
    </source>
</evidence>
<keyword evidence="2" id="KW-1185">Reference proteome</keyword>
<evidence type="ECO:0000313" key="2">
    <source>
        <dbReference type="Proteomes" id="UP000814128"/>
    </source>
</evidence>
<proteinExistence type="predicted"/>
<dbReference type="EMBL" id="MU274365">
    <property type="protein sequence ID" value="KAI0026590.1"/>
    <property type="molecule type" value="Genomic_DNA"/>
</dbReference>